<reference evidence="1 2" key="1">
    <citation type="journal article" date="2012" name="BMC Genomics">
        <title>Tools to kill: Genome of one of the most destructive plant pathogenic fungi Macrophomina phaseolina.</title>
        <authorList>
            <person name="Islam M.S."/>
            <person name="Haque M.S."/>
            <person name="Islam M.M."/>
            <person name="Emdad E.M."/>
            <person name="Halim A."/>
            <person name="Hossen Q.M.M."/>
            <person name="Hossain M.Z."/>
            <person name="Ahmed B."/>
            <person name="Rahim S."/>
            <person name="Rahman M.S."/>
            <person name="Alam M.M."/>
            <person name="Hou S."/>
            <person name="Wan X."/>
            <person name="Saito J.A."/>
            <person name="Alam M."/>
        </authorList>
    </citation>
    <scope>NUCLEOTIDE SEQUENCE [LARGE SCALE GENOMIC DNA]</scope>
    <source>
        <strain evidence="1 2">MS6</strain>
    </source>
</reference>
<proteinExistence type="predicted"/>
<dbReference type="AlphaFoldDB" id="K2RD57"/>
<dbReference type="VEuPathDB" id="FungiDB:MPH_02189"/>
<dbReference type="InParanoid" id="K2RD57"/>
<name>K2RD57_MACPH</name>
<evidence type="ECO:0000313" key="2">
    <source>
        <dbReference type="Proteomes" id="UP000007129"/>
    </source>
</evidence>
<dbReference type="OrthoDB" id="3554680at2759"/>
<dbReference type="Proteomes" id="UP000007129">
    <property type="component" value="Unassembled WGS sequence"/>
</dbReference>
<comment type="caution">
    <text evidence="1">The sequence shown here is derived from an EMBL/GenBank/DDBJ whole genome shotgun (WGS) entry which is preliminary data.</text>
</comment>
<accession>K2RD57</accession>
<dbReference type="HOGENOM" id="CLU_283285_0_0_1"/>
<gene>
    <name evidence="1" type="ORF">MPH_02189</name>
</gene>
<sequence length="1100" mass="121477">MLFLGGAVGRSCADTAVWLPCPRRKTPSTPKDPIRHRHPQFICPPTPQSLVTQSSALVVYKFTDRKPAQSSSNSMESDAANVSWKLRANTTIPIEYLPLRLSRQFFAVDASGSTAGSIIRTECDFVKGLTTGHPDDLFATWGSYCDNPTSDLSHIQWEANRGGTHPSHILSNPAALDAIAKSDLWYLLTDGEIWERDVGDLCRLALDTGVLNVPVIFVITGGKSPSPSDLNISVGISFFANAPDCLILFKQNHAGHIYVIAAKGCFASLANGNGQAVPDLESWAPLKRLEDEERFIDHCNILNIQIPSAASRAKFTSGAVSLGQEWERHNAHATVDLDLLFTAAGVLGITDLEQLLADEAFKNLSVACKTRGRIQDCRSFLLTQKIEEINLKLEDISGAADIVQQLNDPGLHSEVREKLQHHLREAHANNRRYYQESLMNLRDSGQHQETRKRNQLVNHALERLADLEKSGYTADILARRSNRARRAATVAPGGEISISSLDLDTPNAFRGECRICCGENEVMSIAIKAGADGAANTDNFALDFPLAAGRSDANRDLVASQHVCFQCALAFGGRSLFREDLAAIVPTLDCDGTNKKYICEQLHTALTGGLRTGASGVFQLFMTLLDRTLREKEWAGAGIRDSEDPEVIQRRAMLQWVLGNLLQRTQCRESFSELGRWVSYREALAWAAKDFRAQGVDSWAVGYPIAGFMQLLSFGEKVGAFDQDTVRDLRLTKLLHSVASAYLALLFKNAHTADQAWKQPLLELIYAHFNTDLVPTDKRGPESLVNSTDAFWSRISTWLRTDAELLARWHPADKERALRRVQLLAFWLVYHQRAHTRTKTFFQTLRITQPISLALLDPSGPALPPAITHPVLLSIFRGPDTTPTHADHTFLALHAPGTTIAPFATPFGPSVLRCSFPACAAPFFRDAATDLPRADARWPDRQRDALRQARAAHLVRAFAADVPAFARAAPTGMPAVTASPAPPLSTHYNLHASVARVWARAEREVRRRVARGEEPAVGAFVAEVSREICEGGRGDVFHARLDQRVVEVLPSFVEALRVALRREGRDGEAVEVFEHDWEKNRLEAKVRYEMEVCGIGARAV</sequence>
<evidence type="ECO:0000313" key="1">
    <source>
        <dbReference type="EMBL" id="EKG20466.1"/>
    </source>
</evidence>
<dbReference type="EMBL" id="AHHD01000085">
    <property type="protein sequence ID" value="EKG20466.1"/>
    <property type="molecule type" value="Genomic_DNA"/>
</dbReference>
<dbReference type="eggNOG" id="ENOG502S46F">
    <property type="taxonomic scope" value="Eukaryota"/>
</dbReference>
<organism evidence="1 2">
    <name type="scientific">Macrophomina phaseolina (strain MS6)</name>
    <name type="common">Charcoal rot fungus</name>
    <dbReference type="NCBI Taxonomy" id="1126212"/>
    <lineage>
        <taxon>Eukaryota</taxon>
        <taxon>Fungi</taxon>
        <taxon>Dikarya</taxon>
        <taxon>Ascomycota</taxon>
        <taxon>Pezizomycotina</taxon>
        <taxon>Dothideomycetes</taxon>
        <taxon>Dothideomycetes incertae sedis</taxon>
        <taxon>Botryosphaeriales</taxon>
        <taxon>Botryosphaeriaceae</taxon>
        <taxon>Macrophomina</taxon>
    </lineage>
</organism>
<protein>
    <submittedName>
        <fullName evidence="1">Uncharacterized protein</fullName>
    </submittedName>
</protein>